<dbReference type="AlphaFoldDB" id="A0A2Y9TY30"/>
<accession>A0A2Y9TY30</accession>
<evidence type="ECO:0000313" key="1">
    <source>
        <dbReference type="EMBL" id="AWH88627.1"/>
    </source>
</evidence>
<dbReference type="KEGG" id="lpv:HYN51_08670"/>
<protein>
    <submittedName>
        <fullName evidence="1">Uncharacterized protein</fullName>
    </submittedName>
</protein>
<dbReference type="Proteomes" id="UP000244908">
    <property type="component" value="Chromosome"/>
</dbReference>
<reference evidence="1 2" key="1">
    <citation type="journal article" date="2019" name="Int. J. Syst. Evol. Microbiol.">
        <title>Limnobaculum parvum gen. nov., sp. nov., isolated from a freshwater lake.</title>
        <authorList>
            <person name="Baek C."/>
            <person name="Shin S.K."/>
            <person name="Yi H."/>
        </authorList>
    </citation>
    <scope>NUCLEOTIDE SEQUENCE [LARGE SCALE GENOMIC DNA]</scope>
    <source>
        <strain evidence="1 2">HYN0051</strain>
    </source>
</reference>
<proteinExistence type="predicted"/>
<sequence length="153" mass="17777">MKNICDLFIKNETNTNHFRHLTIFDKSFLYIPGKFYSGYLGLNVERITLVSVVIELKKEGVVALNVPIRYRDNTLLSVTDGFNSAKEYGLSKGLETREDNTYHDAQIPLYWTFPITNNPPDKAGGVIYVDKLDGHIWTYLEHQEYMYDYNNII</sequence>
<evidence type="ECO:0000313" key="2">
    <source>
        <dbReference type="Proteomes" id="UP000244908"/>
    </source>
</evidence>
<organism evidence="1 2">
    <name type="scientific">Limnobaculum parvum</name>
    <dbReference type="NCBI Taxonomy" id="2172103"/>
    <lineage>
        <taxon>Bacteria</taxon>
        <taxon>Pseudomonadati</taxon>
        <taxon>Pseudomonadota</taxon>
        <taxon>Gammaproteobacteria</taxon>
        <taxon>Enterobacterales</taxon>
        <taxon>Budviciaceae</taxon>
        <taxon>Limnobaculum</taxon>
    </lineage>
</organism>
<dbReference type="EMBL" id="CP029185">
    <property type="protein sequence ID" value="AWH88627.1"/>
    <property type="molecule type" value="Genomic_DNA"/>
</dbReference>
<name>A0A2Y9TY30_9GAMM</name>
<dbReference type="OrthoDB" id="6712456at2"/>
<keyword evidence="2" id="KW-1185">Reference proteome</keyword>
<dbReference type="RefSeq" id="WP_108900685.1">
    <property type="nucleotide sequence ID" value="NZ_CP029185.2"/>
</dbReference>
<gene>
    <name evidence="1" type="ORF">HYN51_08670</name>
</gene>